<name>A0A830HND6_9CHLO</name>
<proteinExistence type="predicted"/>
<dbReference type="Proteomes" id="UP000660262">
    <property type="component" value="Unassembled WGS sequence"/>
</dbReference>
<evidence type="ECO:0000313" key="4">
    <source>
        <dbReference type="Proteomes" id="UP000660262"/>
    </source>
</evidence>
<evidence type="ECO:0000313" key="3">
    <source>
        <dbReference type="EMBL" id="GHP08203.1"/>
    </source>
</evidence>
<dbReference type="SMART" id="SM00320">
    <property type="entry name" value="WD40"/>
    <property type="match status" value="2"/>
</dbReference>
<dbReference type="Pfam" id="PF00400">
    <property type="entry name" value="WD40"/>
    <property type="match status" value="1"/>
</dbReference>
<dbReference type="SUPFAM" id="SSF50978">
    <property type="entry name" value="WD40 repeat-like"/>
    <property type="match status" value="1"/>
</dbReference>
<evidence type="ECO:0000256" key="1">
    <source>
        <dbReference type="ARBA" id="ARBA00022737"/>
    </source>
</evidence>
<dbReference type="AlphaFoldDB" id="A0A830HND6"/>
<organism evidence="3 4">
    <name type="scientific">Pycnococcus provasolii</name>
    <dbReference type="NCBI Taxonomy" id="41880"/>
    <lineage>
        <taxon>Eukaryota</taxon>
        <taxon>Viridiplantae</taxon>
        <taxon>Chlorophyta</taxon>
        <taxon>Pseudoscourfieldiophyceae</taxon>
        <taxon>Pseudoscourfieldiales</taxon>
        <taxon>Pycnococcaceae</taxon>
        <taxon>Pycnococcus</taxon>
    </lineage>
</organism>
<dbReference type="InterPro" id="IPR015943">
    <property type="entry name" value="WD40/YVTN_repeat-like_dom_sf"/>
</dbReference>
<accession>A0A830HND6</accession>
<keyword evidence="4" id="KW-1185">Reference proteome</keyword>
<dbReference type="EMBL" id="BNJQ01000019">
    <property type="protein sequence ID" value="GHP08203.1"/>
    <property type="molecule type" value="Genomic_DNA"/>
</dbReference>
<dbReference type="OrthoDB" id="515012at2759"/>
<reference evidence="3" key="1">
    <citation type="submission" date="2020-10" db="EMBL/GenBank/DDBJ databases">
        <title>Unveiling of a novel bifunctional photoreceptor, Dualchrome1, isolated from a cosmopolitan green alga.</title>
        <authorList>
            <person name="Suzuki S."/>
            <person name="Kawachi M."/>
        </authorList>
    </citation>
    <scope>NUCLEOTIDE SEQUENCE</scope>
    <source>
        <strain evidence="3">NIES 2893</strain>
    </source>
</reference>
<sequence>MDVKALTFDTGGTILDWHTGFKQAIERQESVVALCVANDDSNIVTGDSAGFIKVWVLDTAPLKSKAAAAAAKSAGVSLVSEQHFWRAHKSGVTALDWVNAEPGKREAMIMSGGSDCSVILWTAQGVRVGEFGVDSWNVYDISTWAASSMRPPTAQELEQPLPESYIQGPEEELGREPDEIATQLTKLPWMHRVTMQKEKKALLVPRSAKVYIPKSHKRINFPGVAGRNHGTLAHLLHISDMEKPAPRPKTRQWVTNVDSIHSSAEVMNMAMGQRPHTVPAGVGRPTFDRSSGAGTGMR</sequence>
<dbReference type="PANTHER" id="PTHR44324:SF4">
    <property type="entry name" value="WD40 REPEAT DOMAIN 95"/>
    <property type="match status" value="1"/>
</dbReference>
<dbReference type="InterPro" id="IPR001680">
    <property type="entry name" value="WD40_rpt"/>
</dbReference>
<comment type="caution">
    <text evidence="3">The sequence shown here is derived from an EMBL/GenBank/DDBJ whole genome shotgun (WGS) entry which is preliminary data.</text>
</comment>
<feature type="region of interest" description="Disordered" evidence="2">
    <location>
        <begin position="275"/>
        <end position="298"/>
    </location>
</feature>
<protein>
    <submittedName>
        <fullName evidence="3">Uncharacterized protein</fullName>
    </submittedName>
</protein>
<keyword evidence="1" id="KW-0677">Repeat</keyword>
<dbReference type="PANTHER" id="PTHR44324">
    <property type="entry name" value="WD40 REPEAT DOMAIN 95"/>
    <property type="match status" value="1"/>
</dbReference>
<dbReference type="Gene3D" id="2.130.10.10">
    <property type="entry name" value="YVTN repeat-like/Quinoprotein amine dehydrogenase"/>
    <property type="match status" value="1"/>
</dbReference>
<dbReference type="InterPro" id="IPR051242">
    <property type="entry name" value="WD-EF-hand_domain"/>
</dbReference>
<dbReference type="InterPro" id="IPR036322">
    <property type="entry name" value="WD40_repeat_dom_sf"/>
</dbReference>
<gene>
    <name evidence="3" type="ORF">PPROV_000694400</name>
</gene>
<evidence type="ECO:0000256" key="2">
    <source>
        <dbReference type="SAM" id="MobiDB-lite"/>
    </source>
</evidence>